<dbReference type="Proteomes" id="UP000789396">
    <property type="component" value="Unassembled WGS sequence"/>
</dbReference>
<dbReference type="Gene3D" id="3.80.10.10">
    <property type="entry name" value="Ribonuclease Inhibitor"/>
    <property type="match status" value="2"/>
</dbReference>
<organism evidence="1 2">
    <name type="scientific">Racocetra fulgida</name>
    <dbReference type="NCBI Taxonomy" id="60492"/>
    <lineage>
        <taxon>Eukaryota</taxon>
        <taxon>Fungi</taxon>
        <taxon>Fungi incertae sedis</taxon>
        <taxon>Mucoromycota</taxon>
        <taxon>Glomeromycotina</taxon>
        <taxon>Glomeromycetes</taxon>
        <taxon>Diversisporales</taxon>
        <taxon>Gigasporaceae</taxon>
        <taxon>Racocetra</taxon>
    </lineage>
</organism>
<accession>A0A9N9EJH3</accession>
<proteinExistence type="predicted"/>
<evidence type="ECO:0000313" key="2">
    <source>
        <dbReference type="Proteomes" id="UP000789396"/>
    </source>
</evidence>
<keyword evidence="2" id="KW-1185">Reference proteome</keyword>
<sequence length="530" mass="61278">FLSDDARAMLLIQGLKLPDYLLPTYYDADVEMNEQWYLEVLEPLQIIDETIVNFKITPSNTWHNLARHNYNASSFNITIPSASNETGSSKISQYRTEEKQKIKAAWCPTLSIEFFKIFLTAGIKLDLLDLQFQQCYSMKNVDYLGVIPRLPNAKICLSNLVEFMPKGVDDETYQEYYSKICKKIKKLKLQDLNTGNLGAISLITSQFSLEHIVISNYSSYMAGNAIHKIFAALESQAPHLKSIIIKNSFIQDNHVPSKVFCWPELEELRIENSDQNLVKMPLGVGPFPKLKKIFIGQQFIPVDLEQLLKNTLKQDENNNEDNNENKGGSNDEGYVYESPLTHINLNIQIHSVELSTILRTIATFCSQNLIHFESTIDFHSIPLLFNLLKSCPKLETLSIWNPFFNQYTDDDYRMLVNYFPKTLKTFIITMYKDISYSSLKILLKEMSVKLDVLDFGSCKKLDPKTVEIIGECAKENLLNMPRKIIFNKNNFEFWCLEFQEKFLELQSMGVRLCEYHDDARSENEIYFICD</sequence>
<dbReference type="AlphaFoldDB" id="A0A9N9EJH3"/>
<feature type="non-terminal residue" evidence="1">
    <location>
        <position position="530"/>
    </location>
</feature>
<dbReference type="SUPFAM" id="SSF52047">
    <property type="entry name" value="RNI-like"/>
    <property type="match status" value="1"/>
</dbReference>
<evidence type="ECO:0000313" key="1">
    <source>
        <dbReference type="EMBL" id="CAG8676738.1"/>
    </source>
</evidence>
<reference evidence="1" key="1">
    <citation type="submission" date="2021-06" db="EMBL/GenBank/DDBJ databases">
        <authorList>
            <person name="Kallberg Y."/>
            <person name="Tangrot J."/>
            <person name="Rosling A."/>
        </authorList>
    </citation>
    <scope>NUCLEOTIDE SEQUENCE</scope>
    <source>
        <strain evidence="1">IN212</strain>
    </source>
</reference>
<dbReference type="InterPro" id="IPR032675">
    <property type="entry name" value="LRR_dom_sf"/>
</dbReference>
<protein>
    <submittedName>
        <fullName evidence="1">3966_t:CDS:1</fullName>
    </submittedName>
</protein>
<comment type="caution">
    <text evidence="1">The sequence shown here is derived from an EMBL/GenBank/DDBJ whole genome shotgun (WGS) entry which is preliminary data.</text>
</comment>
<gene>
    <name evidence="1" type="ORF">RFULGI_LOCUS9444</name>
</gene>
<dbReference type="EMBL" id="CAJVPZ010016896">
    <property type="protein sequence ID" value="CAG8676738.1"/>
    <property type="molecule type" value="Genomic_DNA"/>
</dbReference>
<name>A0A9N9EJH3_9GLOM</name>
<dbReference type="OrthoDB" id="2367128at2759"/>